<sequence>MELEMEMDGVMLEHRDEYEEHEDGDGEGEGGEDEEEEEEDEEEEEEEEEAVDGLLMDDNRQQEQQEEIVWQVLLLLLVYEEQARVEQEEIDRQTKLEWQRLEDEHRNRLEQLLQHYRQLQDDYAELDEIERCRFKRARVAACSIGAAVATQQSVQRRLWVKNRSQAWWERCNDPRFPELEFHRAFRMSRPTFELICEDLGSIVAKEDTMLRAAIPVKQRVAVCIWRLATGEPLRLVSKRFGLGISTCHKLILEVCAAINDVLLPKYVQWPGEERVHEVMEDFESVSGIPNVVGSMYTTHIPIIAPKINVGAYFNKRHTDRNQKTSYSITLQGVVDIRGSFTDVCIGWPGSMSDDRVLENSALYQKGGSGSLHGSWVVGGVGYPLQDWLLVPYSHSELSWAQLALNERLMEIQKIGKGAFSRLKGRWKFLQRRTEVKLQELPAVLGACCVLHNVCEQHGEGFDPDLNYEVVDDDMYPEAAPMSLTAMEARDSIAQQLMHSVHMGADFL</sequence>
<protein>
    <recommendedName>
        <fullName evidence="10">DDE Tnp4 domain-containing protein</fullName>
    </recommendedName>
</protein>
<dbReference type="EMBL" id="AP019870">
    <property type="protein sequence ID" value="BBN12326.1"/>
    <property type="molecule type" value="Genomic_DNA"/>
</dbReference>
<evidence type="ECO:0000256" key="8">
    <source>
        <dbReference type="SAM" id="Coils"/>
    </source>
</evidence>
<evidence type="ECO:0000313" key="12">
    <source>
        <dbReference type="Proteomes" id="UP001162541"/>
    </source>
</evidence>
<evidence type="ECO:0000256" key="3">
    <source>
        <dbReference type="ARBA" id="ARBA00006958"/>
    </source>
</evidence>
<evidence type="ECO:0000256" key="9">
    <source>
        <dbReference type="SAM" id="MobiDB-lite"/>
    </source>
</evidence>
<name>A0AAF6BJZ2_MARPO</name>
<comment type="similarity">
    <text evidence="3">Belongs to the HARBI1 family.</text>
</comment>
<feature type="domain" description="DDE Tnp4" evidence="10">
    <location>
        <begin position="296"/>
        <end position="452"/>
    </location>
</feature>
<evidence type="ECO:0000256" key="4">
    <source>
        <dbReference type="ARBA" id="ARBA00022722"/>
    </source>
</evidence>
<dbReference type="Pfam" id="PF13359">
    <property type="entry name" value="DDE_Tnp_4"/>
    <property type="match status" value="1"/>
</dbReference>
<evidence type="ECO:0000256" key="5">
    <source>
        <dbReference type="ARBA" id="ARBA00022723"/>
    </source>
</evidence>
<evidence type="ECO:0000259" key="10">
    <source>
        <dbReference type="Pfam" id="PF13359"/>
    </source>
</evidence>
<reference evidence="12" key="1">
    <citation type="journal article" date="2020" name="Curr. Biol.">
        <title>Chromatin organization in early land plants reveals an ancestral association between H3K27me3, transposons, and constitutive heterochromatin.</title>
        <authorList>
            <person name="Montgomery S.A."/>
            <person name="Tanizawa Y."/>
            <person name="Galik B."/>
            <person name="Wang N."/>
            <person name="Ito T."/>
            <person name="Mochizuki T."/>
            <person name="Akimcheva S."/>
            <person name="Bowman J.L."/>
            <person name="Cognat V."/>
            <person name="Marechal-Drouard L."/>
            <person name="Ekker H."/>
            <person name="Hong S.F."/>
            <person name="Kohchi T."/>
            <person name="Lin S.S."/>
            <person name="Liu L.D."/>
            <person name="Nakamura Y."/>
            <person name="Valeeva L.R."/>
            <person name="Shakirov E.V."/>
            <person name="Shippen D.E."/>
            <person name="Wei W.L."/>
            <person name="Yagura M."/>
            <person name="Yamaoka S."/>
            <person name="Yamato K.T."/>
            <person name="Liu C."/>
            <person name="Berger F."/>
        </authorList>
    </citation>
    <scope>NUCLEOTIDE SEQUENCE [LARGE SCALE GENOMIC DNA]</scope>
    <source>
        <strain evidence="12">Tak-1</strain>
    </source>
</reference>
<dbReference type="PANTHER" id="PTHR22930">
    <property type="match status" value="1"/>
</dbReference>
<dbReference type="AlphaFoldDB" id="A0AAF6BJZ2"/>
<keyword evidence="6" id="KW-0378">Hydrolase</keyword>
<dbReference type="InterPro" id="IPR045249">
    <property type="entry name" value="HARBI1-like"/>
</dbReference>
<dbReference type="GO" id="GO:0016787">
    <property type="term" value="F:hydrolase activity"/>
    <property type="evidence" value="ECO:0007669"/>
    <property type="project" value="UniProtKB-KW"/>
</dbReference>
<accession>A0AAF6BJZ2</accession>
<feature type="region of interest" description="Disordered" evidence="9">
    <location>
        <begin position="1"/>
        <end position="51"/>
    </location>
</feature>
<evidence type="ECO:0000256" key="7">
    <source>
        <dbReference type="ARBA" id="ARBA00023242"/>
    </source>
</evidence>
<keyword evidence="7" id="KW-0539">Nucleus</keyword>
<organism evidence="11 12">
    <name type="scientific">Marchantia polymorpha subsp. ruderalis</name>
    <dbReference type="NCBI Taxonomy" id="1480154"/>
    <lineage>
        <taxon>Eukaryota</taxon>
        <taxon>Viridiplantae</taxon>
        <taxon>Streptophyta</taxon>
        <taxon>Embryophyta</taxon>
        <taxon>Marchantiophyta</taxon>
        <taxon>Marchantiopsida</taxon>
        <taxon>Marchantiidae</taxon>
        <taxon>Marchantiales</taxon>
        <taxon>Marchantiaceae</taxon>
        <taxon>Marchantia</taxon>
    </lineage>
</organism>
<dbReference type="GO" id="GO:0004518">
    <property type="term" value="F:nuclease activity"/>
    <property type="evidence" value="ECO:0007669"/>
    <property type="project" value="UniProtKB-KW"/>
</dbReference>
<dbReference type="Proteomes" id="UP001162541">
    <property type="component" value="Chromosome 5"/>
</dbReference>
<dbReference type="GO" id="GO:0005634">
    <property type="term" value="C:nucleus"/>
    <property type="evidence" value="ECO:0007669"/>
    <property type="project" value="UniProtKB-SubCell"/>
</dbReference>
<gene>
    <name evidence="11" type="ORF">Mp_5g19160</name>
</gene>
<proteinExistence type="inferred from homology"/>
<feature type="compositionally biased region" description="Acidic residues" evidence="9">
    <location>
        <begin position="19"/>
        <end position="51"/>
    </location>
</feature>
<dbReference type="InterPro" id="IPR027806">
    <property type="entry name" value="HARBI1_dom"/>
</dbReference>
<evidence type="ECO:0000256" key="6">
    <source>
        <dbReference type="ARBA" id="ARBA00022801"/>
    </source>
</evidence>
<evidence type="ECO:0000256" key="2">
    <source>
        <dbReference type="ARBA" id="ARBA00004123"/>
    </source>
</evidence>
<evidence type="ECO:0000256" key="1">
    <source>
        <dbReference type="ARBA" id="ARBA00001968"/>
    </source>
</evidence>
<evidence type="ECO:0000313" key="11">
    <source>
        <dbReference type="EMBL" id="BBN12326.1"/>
    </source>
</evidence>
<comment type="cofactor">
    <cofactor evidence="1">
        <name>a divalent metal cation</name>
        <dbReference type="ChEBI" id="CHEBI:60240"/>
    </cofactor>
</comment>
<comment type="subcellular location">
    <subcellularLocation>
        <location evidence="2">Nucleus</location>
    </subcellularLocation>
</comment>
<keyword evidence="4" id="KW-0540">Nuclease</keyword>
<feature type="coiled-coil region" evidence="8">
    <location>
        <begin position="102"/>
        <end position="129"/>
    </location>
</feature>
<keyword evidence="8" id="KW-0175">Coiled coil</keyword>
<dbReference type="PANTHER" id="PTHR22930:SF244">
    <property type="entry name" value="OS05G0593000 PROTEIN"/>
    <property type="match status" value="1"/>
</dbReference>
<dbReference type="GO" id="GO:0046872">
    <property type="term" value="F:metal ion binding"/>
    <property type="evidence" value="ECO:0007669"/>
    <property type="project" value="UniProtKB-KW"/>
</dbReference>
<keyword evidence="5" id="KW-0479">Metal-binding</keyword>